<keyword evidence="1" id="KW-1133">Transmembrane helix</keyword>
<dbReference type="EnsemblMetazoa" id="GPAI021843-RA">
    <property type="protein sequence ID" value="GPAI021843-PA"/>
    <property type="gene ID" value="GPAI021843"/>
</dbReference>
<accession>A0A1A9ZQD2</accession>
<protein>
    <submittedName>
        <fullName evidence="2">Uncharacterized protein</fullName>
    </submittedName>
</protein>
<organism evidence="2 3">
    <name type="scientific">Glossina pallidipes</name>
    <name type="common">Tsetse fly</name>
    <dbReference type="NCBI Taxonomy" id="7398"/>
    <lineage>
        <taxon>Eukaryota</taxon>
        <taxon>Metazoa</taxon>
        <taxon>Ecdysozoa</taxon>
        <taxon>Arthropoda</taxon>
        <taxon>Hexapoda</taxon>
        <taxon>Insecta</taxon>
        <taxon>Pterygota</taxon>
        <taxon>Neoptera</taxon>
        <taxon>Endopterygota</taxon>
        <taxon>Diptera</taxon>
        <taxon>Brachycera</taxon>
        <taxon>Muscomorpha</taxon>
        <taxon>Hippoboscoidea</taxon>
        <taxon>Glossinidae</taxon>
        <taxon>Glossina</taxon>
    </lineage>
</organism>
<keyword evidence="3" id="KW-1185">Reference proteome</keyword>
<evidence type="ECO:0000256" key="1">
    <source>
        <dbReference type="SAM" id="Phobius"/>
    </source>
</evidence>
<keyword evidence="1" id="KW-0812">Transmembrane</keyword>
<sequence length="171" mass="19239">MPKENLLNYANFMYIPLGYLSFNAVPQTLLKHSSFSVHRHRNHHWSTAYITTAKVPKIRDPRDRTKIQKKKKPKIIYVLIWLQLLLGFTVALHSTEALMAAGFLKSQDLGGPPHGYGAPHPHHSVPHGPLPPGMGMPGLGPFLPHTIDVGFPQGMWGKYRTNFGKNTNNYI</sequence>
<evidence type="ECO:0000313" key="3">
    <source>
        <dbReference type="Proteomes" id="UP000092445"/>
    </source>
</evidence>
<dbReference type="STRING" id="7398.A0A1A9ZQD2"/>
<dbReference type="Proteomes" id="UP000092445">
    <property type="component" value="Unassembled WGS sequence"/>
</dbReference>
<feature type="transmembrane region" description="Helical" evidence="1">
    <location>
        <begin position="75"/>
        <end position="94"/>
    </location>
</feature>
<reference evidence="2" key="2">
    <citation type="submission" date="2020-05" db="UniProtKB">
        <authorList>
            <consortium name="EnsemblMetazoa"/>
        </authorList>
    </citation>
    <scope>IDENTIFICATION</scope>
    <source>
        <strain evidence="2">IAEA</strain>
    </source>
</reference>
<dbReference type="AlphaFoldDB" id="A0A1A9ZQD2"/>
<name>A0A1A9ZQD2_GLOPL</name>
<proteinExistence type="predicted"/>
<keyword evidence="1" id="KW-0472">Membrane</keyword>
<reference evidence="3" key="1">
    <citation type="submission" date="2014-03" db="EMBL/GenBank/DDBJ databases">
        <authorList>
            <person name="Aksoy S."/>
            <person name="Warren W."/>
            <person name="Wilson R.K."/>
        </authorList>
    </citation>
    <scope>NUCLEOTIDE SEQUENCE [LARGE SCALE GENOMIC DNA]</scope>
    <source>
        <strain evidence="3">IAEA</strain>
    </source>
</reference>
<dbReference type="VEuPathDB" id="VectorBase:GPAI021843"/>
<evidence type="ECO:0000313" key="2">
    <source>
        <dbReference type="EnsemblMetazoa" id="GPAI021843-PA"/>
    </source>
</evidence>